<organism evidence="1 2">
    <name type="scientific">Actinomadura bangladeshensis</name>
    <dbReference type="NCBI Taxonomy" id="453573"/>
    <lineage>
        <taxon>Bacteria</taxon>
        <taxon>Bacillati</taxon>
        <taxon>Actinomycetota</taxon>
        <taxon>Actinomycetes</taxon>
        <taxon>Streptosporangiales</taxon>
        <taxon>Thermomonosporaceae</taxon>
        <taxon>Actinomadura</taxon>
    </lineage>
</organism>
<dbReference type="Proteomes" id="UP000475532">
    <property type="component" value="Unassembled WGS sequence"/>
</dbReference>
<protein>
    <submittedName>
        <fullName evidence="1">Uncharacterized protein</fullName>
    </submittedName>
</protein>
<sequence>MSGGHAHYVIADRDGHRVWSRHRGACTLWHDVLRGPDGTIGFIRDQKGGTADFWMNSVWWNAVLLLDLPRRTMLVHILDDVRDPSIPEIRVWLRVVRALWPGWEVTWATRSLHAVMEYLGLPYGTVTYLDDPPFPQRPQWGGAPVEDEDLSVVAETLVAVRTESGVGFAGDWGQRMSDVLLAGPDVLLVPQQEATASAAMEAVPNNGLLLDAPNRRADWWASDLPIGADALPGPWQGWTLTDHGDAYEEVAALIGPELLIEPPADPAGGVLSWLERNAAGPGVRDRIRAAALQGA</sequence>
<reference evidence="1 2" key="1">
    <citation type="submission" date="2020-01" db="EMBL/GenBank/DDBJ databases">
        <title>Insect and environment-associated Actinomycetes.</title>
        <authorList>
            <person name="Currrie C."/>
            <person name="Chevrette M."/>
            <person name="Carlson C."/>
            <person name="Stubbendieck R."/>
            <person name="Wendt-Pienkowski E."/>
        </authorList>
    </citation>
    <scope>NUCLEOTIDE SEQUENCE [LARGE SCALE GENOMIC DNA]</scope>
    <source>
        <strain evidence="1 2">SID10258</strain>
    </source>
</reference>
<evidence type="ECO:0000313" key="1">
    <source>
        <dbReference type="EMBL" id="NEA25711.1"/>
    </source>
</evidence>
<dbReference type="AlphaFoldDB" id="A0A6L9QJS2"/>
<name>A0A6L9QJS2_9ACTN</name>
<accession>A0A6L9QJS2</accession>
<gene>
    <name evidence="1" type="ORF">G3I70_24940</name>
</gene>
<comment type="caution">
    <text evidence="1">The sequence shown here is derived from an EMBL/GenBank/DDBJ whole genome shotgun (WGS) entry which is preliminary data.</text>
</comment>
<dbReference type="RefSeq" id="WP_163059871.1">
    <property type="nucleotide sequence ID" value="NZ_JAAGLI010000657.1"/>
</dbReference>
<evidence type="ECO:0000313" key="2">
    <source>
        <dbReference type="Proteomes" id="UP000475532"/>
    </source>
</evidence>
<dbReference type="EMBL" id="JAAGLI010000657">
    <property type="protein sequence ID" value="NEA25711.1"/>
    <property type="molecule type" value="Genomic_DNA"/>
</dbReference>
<proteinExistence type="predicted"/>